<dbReference type="GO" id="GO:0016567">
    <property type="term" value="P:protein ubiquitination"/>
    <property type="evidence" value="ECO:0007669"/>
    <property type="project" value="UniProtKB-UniRule"/>
</dbReference>
<comment type="function">
    <text evidence="2">Functions as an E3 ubiquitin ligase.</text>
</comment>
<dbReference type="InterPro" id="IPR045185">
    <property type="entry name" value="PUB22/23/24-like"/>
</dbReference>
<dbReference type="InterPro" id="IPR016024">
    <property type="entry name" value="ARM-type_fold"/>
</dbReference>
<evidence type="ECO:0000313" key="5">
    <source>
        <dbReference type="EMBL" id="KAK8933988.1"/>
    </source>
</evidence>
<evidence type="ECO:0000259" key="4">
    <source>
        <dbReference type="Pfam" id="PF25598"/>
    </source>
</evidence>
<comment type="pathway">
    <text evidence="2">Protein modification; protein ubiquitination.</text>
</comment>
<name>A0AAP0B9H8_9ASPA</name>
<dbReference type="InterPro" id="IPR011989">
    <property type="entry name" value="ARM-like"/>
</dbReference>
<reference evidence="5 6" key="1">
    <citation type="journal article" date="2022" name="Nat. Plants">
        <title>Genomes of leafy and leafless Platanthera orchids illuminate the evolution of mycoheterotrophy.</title>
        <authorList>
            <person name="Li M.H."/>
            <person name="Liu K.W."/>
            <person name="Li Z."/>
            <person name="Lu H.C."/>
            <person name="Ye Q.L."/>
            <person name="Zhang D."/>
            <person name="Wang J.Y."/>
            <person name="Li Y.F."/>
            <person name="Zhong Z.M."/>
            <person name="Liu X."/>
            <person name="Yu X."/>
            <person name="Liu D.K."/>
            <person name="Tu X.D."/>
            <person name="Liu B."/>
            <person name="Hao Y."/>
            <person name="Liao X.Y."/>
            <person name="Jiang Y.T."/>
            <person name="Sun W.H."/>
            <person name="Chen J."/>
            <person name="Chen Y.Q."/>
            <person name="Ai Y."/>
            <person name="Zhai J.W."/>
            <person name="Wu S.S."/>
            <person name="Zhou Z."/>
            <person name="Hsiao Y.Y."/>
            <person name="Wu W.L."/>
            <person name="Chen Y.Y."/>
            <person name="Lin Y.F."/>
            <person name="Hsu J.L."/>
            <person name="Li C.Y."/>
            <person name="Wang Z.W."/>
            <person name="Zhao X."/>
            <person name="Zhong W.Y."/>
            <person name="Ma X.K."/>
            <person name="Ma L."/>
            <person name="Huang J."/>
            <person name="Chen G.Z."/>
            <person name="Huang M.Z."/>
            <person name="Huang L."/>
            <person name="Peng D.H."/>
            <person name="Luo Y.B."/>
            <person name="Zou S.Q."/>
            <person name="Chen S.P."/>
            <person name="Lan S."/>
            <person name="Tsai W.C."/>
            <person name="Van de Peer Y."/>
            <person name="Liu Z.J."/>
        </authorList>
    </citation>
    <scope>NUCLEOTIDE SEQUENCE [LARGE SCALE GENOMIC DNA]</scope>
    <source>
        <strain evidence="5">Lor287</strain>
    </source>
</reference>
<protein>
    <recommendedName>
        <fullName evidence="2 4">U-box domain-containing protein</fullName>
        <ecNumber evidence="2">2.3.2.27</ecNumber>
    </recommendedName>
    <alternativeName>
        <fullName evidence="2">RING-type E3 ubiquitin transferase PUB</fullName>
    </alternativeName>
</protein>
<feature type="compositionally biased region" description="Pro residues" evidence="3">
    <location>
        <begin position="1"/>
        <end position="36"/>
    </location>
</feature>
<sequence>MWSSPLPLPSPPMPFSPLPLPSPSMPHSPLPSPSMPLSPESDGGYKIMDATNSMTPRSARLTTAEVSSILSQLASASSRSEHARCRKSAARIRALAEESDRNRRRLAASGAAGVLAASFHEIAAAGDGSLDVLSEILSALVLVFPVDDEDVFSDIGSPKSLDAIASILQSGGSSARLNATLVLKQIVSSNKDLARAAASIDGLIEALLSRIGDPISPRGKRASLLAAFHLIGSSEESTTARLIRTGVVSLVLESLMDSESEKRVSEAALAALDRLCSFELGRENAYGNALTVPVLVKNMFGVSDLATELAVSSLWKLCKNSVPEKEAAAGEVGCVVEALQVGAFMKLLMLLQVECRERVKERATELLRFFNKYGKGLGCIDSKDFRGLHRPV</sequence>
<keyword evidence="1 2" id="KW-0833">Ubl conjugation pathway</keyword>
<dbReference type="Pfam" id="PF25598">
    <property type="entry name" value="ARM_PUB"/>
    <property type="match status" value="1"/>
</dbReference>
<accession>A0AAP0B9H8</accession>
<dbReference type="PANTHER" id="PTHR22849:SF161">
    <property type="entry name" value="U-BOX DOMAIN-CONTAINING PROTEIN"/>
    <property type="match status" value="1"/>
</dbReference>
<evidence type="ECO:0000256" key="1">
    <source>
        <dbReference type="ARBA" id="ARBA00022786"/>
    </source>
</evidence>
<dbReference type="AlphaFoldDB" id="A0AAP0B9H8"/>
<evidence type="ECO:0000256" key="3">
    <source>
        <dbReference type="SAM" id="MobiDB-lite"/>
    </source>
</evidence>
<dbReference type="SUPFAM" id="SSF48371">
    <property type="entry name" value="ARM repeat"/>
    <property type="match status" value="1"/>
</dbReference>
<feature type="domain" description="U-box" evidence="4">
    <location>
        <begin position="65"/>
        <end position="386"/>
    </location>
</feature>
<proteinExistence type="predicted"/>
<gene>
    <name evidence="5" type="primary">PUB21</name>
    <name evidence="5" type="ORF">KSP39_PZI015426</name>
</gene>
<evidence type="ECO:0000313" key="6">
    <source>
        <dbReference type="Proteomes" id="UP001418222"/>
    </source>
</evidence>
<comment type="catalytic activity">
    <reaction evidence="2">
        <text>S-ubiquitinyl-[E2 ubiquitin-conjugating enzyme]-L-cysteine + [acceptor protein]-L-lysine = [E2 ubiquitin-conjugating enzyme]-L-cysteine + N(6)-ubiquitinyl-[acceptor protein]-L-lysine.</text>
        <dbReference type="EC" id="2.3.2.27"/>
    </reaction>
</comment>
<dbReference type="Proteomes" id="UP001418222">
    <property type="component" value="Unassembled WGS sequence"/>
</dbReference>
<keyword evidence="2" id="KW-0808">Transferase</keyword>
<feature type="region of interest" description="Disordered" evidence="3">
    <location>
        <begin position="1"/>
        <end position="50"/>
    </location>
</feature>
<dbReference type="EC" id="2.3.2.27" evidence="2"/>
<comment type="caution">
    <text evidence="5">The sequence shown here is derived from an EMBL/GenBank/DDBJ whole genome shotgun (WGS) entry which is preliminary data.</text>
</comment>
<dbReference type="PANTHER" id="PTHR22849">
    <property type="entry name" value="WDSAM1 PROTEIN"/>
    <property type="match status" value="1"/>
</dbReference>
<dbReference type="EMBL" id="JBBWWQ010000013">
    <property type="protein sequence ID" value="KAK8933988.1"/>
    <property type="molecule type" value="Genomic_DNA"/>
</dbReference>
<dbReference type="GO" id="GO:0061630">
    <property type="term" value="F:ubiquitin protein ligase activity"/>
    <property type="evidence" value="ECO:0007669"/>
    <property type="project" value="UniProtKB-UniRule"/>
</dbReference>
<organism evidence="5 6">
    <name type="scientific">Platanthera zijinensis</name>
    <dbReference type="NCBI Taxonomy" id="2320716"/>
    <lineage>
        <taxon>Eukaryota</taxon>
        <taxon>Viridiplantae</taxon>
        <taxon>Streptophyta</taxon>
        <taxon>Embryophyta</taxon>
        <taxon>Tracheophyta</taxon>
        <taxon>Spermatophyta</taxon>
        <taxon>Magnoliopsida</taxon>
        <taxon>Liliopsida</taxon>
        <taxon>Asparagales</taxon>
        <taxon>Orchidaceae</taxon>
        <taxon>Orchidoideae</taxon>
        <taxon>Orchideae</taxon>
        <taxon>Orchidinae</taxon>
        <taxon>Platanthera</taxon>
    </lineage>
</organism>
<evidence type="ECO:0000256" key="2">
    <source>
        <dbReference type="RuleBase" id="RU369093"/>
    </source>
</evidence>
<keyword evidence="6" id="KW-1185">Reference proteome</keyword>
<dbReference type="InterPro" id="IPR058678">
    <property type="entry name" value="ARM_PUB"/>
</dbReference>
<dbReference type="Gene3D" id="1.25.10.10">
    <property type="entry name" value="Leucine-rich Repeat Variant"/>
    <property type="match status" value="1"/>
</dbReference>